<protein>
    <submittedName>
        <fullName evidence="2">Uncharacterized protein</fullName>
    </submittedName>
</protein>
<evidence type="ECO:0000313" key="2">
    <source>
        <dbReference type="Ensembl" id="ENSMPUP00000013993.1"/>
    </source>
</evidence>
<proteinExistence type="predicted"/>
<reference evidence="2" key="1">
    <citation type="submission" date="2024-06" db="UniProtKB">
        <authorList>
            <consortium name="Ensembl"/>
        </authorList>
    </citation>
    <scope>IDENTIFICATION</scope>
</reference>
<organism evidence="2">
    <name type="scientific">Mustela putorius furo</name>
    <name type="common">European domestic ferret</name>
    <name type="synonym">Mustela furo</name>
    <dbReference type="NCBI Taxonomy" id="9669"/>
    <lineage>
        <taxon>Eukaryota</taxon>
        <taxon>Metazoa</taxon>
        <taxon>Chordata</taxon>
        <taxon>Craniata</taxon>
        <taxon>Vertebrata</taxon>
        <taxon>Euteleostomi</taxon>
        <taxon>Mammalia</taxon>
        <taxon>Eutheria</taxon>
        <taxon>Laurasiatheria</taxon>
        <taxon>Carnivora</taxon>
        <taxon>Caniformia</taxon>
        <taxon>Musteloidea</taxon>
        <taxon>Mustelidae</taxon>
        <taxon>Mustelinae</taxon>
        <taxon>Mustela</taxon>
    </lineage>
</organism>
<dbReference type="AlphaFoldDB" id="M3YRN3"/>
<name>M3YRN3_MUSPF</name>
<accession>M3YRN3</accession>
<dbReference type="HOGENOM" id="CLU_1585945_0_0_1"/>
<dbReference type="InParanoid" id="M3YRN3"/>
<dbReference type="Ensembl" id="ENSMPUT00000014216.1">
    <property type="protein sequence ID" value="ENSMPUP00000013993.1"/>
    <property type="gene ID" value="ENSMPUG00000014101.1"/>
</dbReference>
<feature type="region of interest" description="Disordered" evidence="1">
    <location>
        <begin position="146"/>
        <end position="168"/>
    </location>
</feature>
<dbReference type="EMBL" id="AEYP01083912">
    <property type="status" value="NOT_ANNOTATED_CDS"/>
    <property type="molecule type" value="Genomic_DNA"/>
</dbReference>
<sequence length="168" mass="17661">MPVVGARGSASEFSPAQPPLRSSVCPAAPGTPLPALPAALSRRAGARTRAPSFPAPAPTHGVGLPKSNAEAPPGKEVRLPLHAALLQSGIGRKWLEHPPRAFAVSLRFAEGKQLPPKSCHPLPSRKTRAGAAVSFTSPCLQSPYSRLHFSRSGAPRKARSHPFTWAKP</sequence>
<dbReference type="EMBL" id="AEYP01083913">
    <property type="status" value="NOT_ANNOTATED_CDS"/>
    <property type="molecule type" value="Genomic_DNA"/>
</dbReference>
<evidence type="ECO:0000256" key="1">
    <source>
        <dbReference type="SAM" id="MobiDB-lite"/>
    </source>
</evidence>
<feature type="region of interest" description="Disordered" evidence="1">
    <location>
        <begin position="1"/>
        <end position="74"/>
    </location>
</feature>